<comment type="caution">
    <text evidence="2">The sequence shown here is derived from an EMBL/GenBank/DDBJ whole genome shotgun (WGS) entry which is preliminary data.</text>
</comment>
<feature type="domain" description="NAD(P)-binding" evidence="1">
    <location>
        <begin position="14"/>
        <end position="324"/>
    </location>
</feature>
<dbReference type="Proteomes" id="UP000178684">
    <property type="component" value="Unassembled WGS sequence"/>
</dbReference>
<name>A0A1F5X2V1_9BACT</name>
<dbReference type="InterPro" id="IPR016040">
    <property type="entry name" value="NAD(P)-bd_dom"/>
</dbReference>
<organism evidence="2 3">
    <name type="scientific">Candidatus Giovannonibacteria bacterium RIFCSPLOWO2_01_FULL_46_13</name>
    <dbReference type="NCBI Taxonomy" id="1798352"/>
    <lineage>
        <taxon>Bacteria</taxon>
        <taxon>Candidatus Giovannoniibacteriota</taxon>
    </lineage>
</organism>
<proteinExistence type="predicted"/>
<dbReference type="InterPro" id="IPR013445">
    <property type="entry name" value="CDP_4_6_deHydtase"/>
</dbReference>
<dbReference type="Gene3D" id="3.40.50.720">
    <property type="entry name" value="NAD(P)-binding Rossmann-like Domain"/>
    <property type="match status" value="1"/>
</dbReference>
<sequence length="359" mass="40405">MDNFGEFFRGKRVLVTGHTGFKGAWLAQVLLNWDAEVIGVSLPPHTSPSLFEILGLEKKVVNYYQDINDFNKVKEIFEKEKPEIVFHLAAQAIVREGYNDPLKTYATNILGTANILHAIKEVGSAKSAVMITSDKVYENKEWVHSYRENDLIGGKEPYSASKAAADIVINSYVQSFLHPEHFGSKHNTLVATGRAGNVIGGGDWANYRVVPDIVRAVYEKNEPVAIRFPRSVRPWEHVLEPVSGYILLAKKLYEGDKSAIGAWNFGPHDESFVSVEELVKKGIGLLGKGSYSVEPDDSKPEAGLLKLDIVKAKSILSWRPRLDFVSNLNFTFDWYKNFYEKKNDPVEFTKNQIDSFFSK</sequence>
<dbReference type="SUPFAM" id="SSF51735">
    <property type="entry name" value="NAD(P)-binding Rossmann-fold domains"/>
    <property type="match status" value="1"/>
</dbReference>
<evidence type="ECO:0000259" key="1">
    <source>
        <dbReference type="Pfam" id="PF16363"/>
    </source>
</evidence>
<dbReference type="Gene3D" id="3.90.25.10">
    <property type="entry name" value="UDP-galactose 4-epimerase, domain 1"/>
    <property type="match status" value="1"/>
</dbReference>
<gene>
    <name evidence="2" type="ORF">A3B18_02810</name>
</gene>
<reference evidence="2 3" key="1">
    <citation type="journal article" date="2016" name="Nat. Commun.">
        <title>Thousands of microbial genomes shed light on interconnected biogeochemical processes in an aquifer system.</title>
        <authorList>
            <person name="Anantharaman K."/>
            <person name="Brown C.T."/>
            <person name="Hug L.A."/>
            <person name="Sharon I."/>
            <person name="Castelle C.J."/>
            <person name="Probst A.J."/>
            <person name="Thomas B.C."/>
            <person name="Singh A."/>
            <person name="Wilkins M.J."/>
            <person name="Karaoz U."/>
            <person name="Brodie E.L."/>
            <person name="Williams K.H."/>
            <person name="Hubbard S.S."/>
            <person name="Banfield J.F."/>
        </authorList>
    </citation>
    <scope>NUCLEOTIDE SEQUENCE [LARGE SCALE GENOMIC DNA]</scope>
</reference>
<dbReference type="Pfam" id="PF16363">
    <property type="entry name" value="GDP_Man_Dehyd"/>
    <property type="match status" value="1"/>
</dbReference>
<accession>A0A1F5X2V1</accession>
<dbReference type="AlphaFoldDB" id="A0A1F5X2V1"/>
<dbReference type="EMBL" id="MFIE01000027">
    <property type="protein sequence ID" value="OGF82227.1"/>
    <property type="molecule type" value="Genomic_DNA"/>
</dbReference>
<dbReference type="PANTHER" id="PTHR43000">
    <property type="entry name" value="DTDP-D-GLUCOSE 4,6-DEHYDRATASE-RELATED"/>
    <property type="match status" value="1"/>
</dbReference>
<evidence type="ECO:0000313" key="2">
    <source>
        <dbReference type="EMBL" id="OGF82227.1"/>
    </source>
</evidence>
<protein>
    <submittedName>
        <fullName evidence="2">CDP-glucose 4,6-dehydratase</fullName>
    </submittedName>
</protein>
<dbReference type="InterPro" id="IPR036291">
    <property type="entry name" value="NAD(P)-bd_dom_sf"/>
</dbReference>
<evidence type="ECO:0000313" key="3">
    <source>
        <dbReference type="Proteomes" id="UP000178684"/>
    </source>
</evidence>
<dbReference type="NCBIfam" id="TIGR02622">
    <property type="entry name" value="CDP_4_6_dhtase"/>
    <property type="match status" value="1"/>
</dbReference>